<name>A0ABS9ME64_9FIRM</name>
<accession>A0ABS9ME64</accession>
<evidence type="ECO:0000313" key="1">
    <source>
        <dbReference type="EMBL" id="MCG4529091.1"/>
    </source>
</evidence>
<dbReference type="EMBL" id="JAKNJB010000060">
    <property type="protein sequence ID" value="MCG4529091.1"/>
    <property type="molecule type" value="Genomic_DNA"/>
</dbReference>
<gene>
    <name evidence="1" type="ORF">L0P79_18835</name>
</gene>
<sequence>CRYWQMVRFFHVIARCCLTCARKLEVKYMHIPSERIYSQMRAEVASIWYVPANDGEEVSLLIKAPTPTLKALIMGCPIHLLFGKKDTYLWSLSGN</sequence>
<protein>
    <submittedName>
        <fullName evidence="1">Uncharacterized protein</fullName>
    </submittedName>
</protein>
<keyword evidence="2" id="KW-1185">Reference proteome</keyword>
<feature type="non-terminal residue" evidence="1">
    <location>
        <position position="1"/>
    </location>
</feature>
<evidence type="ECO:0000313" key="2">
    <source>
        <dbReference type="Proteomes" id="UP001200313"/>
    </source>
</evidence>
<reference evidence="1 2" key="1">
    <citation type="submission" date="2022-01" db="EMBL/GenBank/DDBJ databases">
        <title>Collection of gut derived symbiotic bacterial strains cultured from healthy donors.</title>
        <authorList>
            <person name="Lin H."/>
            <person name="Kohout C."/>
            <person name="Waligurski E."/>
            <person name="Pamer E.G."/>
        </authorList>
    </citation>
    <scope>NUCLEOTIDE SEQUENCE [LARGE SCALE GENOMIC DNA]</scope>
    <source>
        <strain evidence="1 2">DFI.3.7</strain>
    </source>
</reference>
<proteinExistence type="predicted"/>
<dbReference type="RefSeq" id="WP_238075310.1">
    <property type="nucleotide sequence ID" value="NZ_JAKNJB010000060.1"/>
</dbReference>
<organism evidence="1 2">
    <name type="scientific">Intestinimonas massiliensis</name>
    <name type="common">ex Afouda et al. 2020</name>
    <dbReference type="NCBI Taxonomy" id="1673721"/>
    <lineage>
        <taxon>Bacteria</taxon>
        <taxon>Bacillati</taxon>
        <taxon>Bacillota</taxon>
        <taxon>Clostridia</taxon>
        <taxon>Eubacteriales</taxon>
        <taxon>Intestinimonas</taxon>
    </lineage>
</organism>
<dbReference type="Proteomes" id="UP001200313">
    <property type="component" value="Unassembled WGS sequence"/>
</dbReference>
<comment type="caution">
    <text evidence="1">The sequence shown here is derived from an EMBL/GenBank/DDBJ whole genome shotgun (WGS) entry which is preliminary data.</text>
</comment>